<dbReference type="PANTHER" id="PTHR43762:SF1">
    <property type="entry name" value="D-ARABINONO-1,4-LACTONE OXIDASE"/>
    <property type="match status" value="1"/>
</dbReference>
<feature type="domain" description="FAD-binding PCMH-type" evidence="1">
    <location>
        <begin position="11"/>
        <end position="182"/>
    </location>
</feature>
<evidence type="ECO:0000313" key="3">
    <source>
        <dbReference type="Proteomes" id="UP000654947"/>
    </source>
</evidence>
<protein>
    <submittedName>
        <fullName evidence="2">Oxidoreductase</fullName>
    </submittedName>
</protein>
<organism evidence="2 3">
    <name type="scientific">Nocardiopsis kunsanensis</name>
    <dbReference type="NCBI Taxonomy" id="141693"/>
    <lineage>
        <taxon>Bacteria</taxon>
        <taxon>Bacillati</taxon>
        <taxon>Actinomycetota</taxon>
        <taxon>Actinomycetes</taxon>
        <taxon>Streptosporangiales</taxon>
        <taxon>Nocardiopsidaceae</taxon>
        <taxon>Nocardiopsis</taxon>
    </lineage>
</organism>
<dbReference type="InterPro" id="IPR010031">
    <property type="entry name" value="FAD_lactone_oxidase-like"/>
</dbReference>
<dbReference type="InterPro" id="IPR006094">
    <property type="entry name" value="Oxid_FAD_bind_N"/>
</dbReference>
<dbReference type="RefSeq" id="WP_193517708.1">
    <property type="nucleotide sequence ID" value="NZ_BMXL01000006.1"/>
</dbReference>
<dbReference type="InterPro" id="IPR016169">
    <property type="entry name" value="FAD-bd_PCMH_sub2"/>
</dbReference>
<dbReference type="Proteomes" id="UP000654947">
    <property type="component" value="Unassembled WGS sequence"/>
</dbReference>
<accession>A0A918XAT0</accession>
<sequence length="450" mass="47847">MTVLLSGWGRTAPSAARVVRPRDTGQVARALTAAGPRGALPRGLGRSYGDAAQDAGGSVLDCTGLTGPVRLDPDRGEATVPAGTPLGRISAELLPRGHALPVVPGTRHVTLGGAIAADVHGKNHHADSSLGAHVRSLTLVTPDGTVRRLRPDEGDTELFWATVGGMGLTGVVTEAAFATLPVTTAHARVDTDRTPDLDATLELLARDSGHRYSVAWVDLLGSGRSIVSRADHAGVQDLPVRLRRTPLSGGGPGKVLTVPVTAPRGLFNRWTVAAFNHAYYHKAPLRRRDHVQPLAGFFHPLDGLRAWNRAYGPAGAVQYQCVIPLGEEDTLRAVAADLARAPTFLGVLKRMGRATPAPLSFPRPGWTLAVDLPADLPGLRNLLDRLDERVLAAGGRLYLAKDARARPETVRAMYPGLSGWQRTCARVDPDGAMVSDLARRLDLRARPEKD</sequence>
<dbReference type="PROSITE" id="PS51387">
    <property type="entry name" value="FAD_PCMH"/>
    <property type="match status" value="1"/>
</dbReference>
<dbReference type="AlphaFoldDB" id="A0A918XAT0"/>
<keyword evidence="3" id="KW-1185">Reference proteome</keyword>
<comment type="caution">
    <text evidence="2">The sequence shown here is derived from an EMBL/GenBank/DDBJ whole genome shotgun (WGS) entry which is preliminary data.</text>
</comment>
<evidence type="ECO:0000313" key="2">
    <source>
        <dbReference type="EMBL" id="GHD22699.1"/>
    </source>
</evidence>
<dbReference type="GO" id="GO:0080049">
    <property type="term" value="F:L-gulono-1,4-lactone dehydrogenase activity"/>
    <property type="evidence" value="ECO:0007669"/>
    <property type="project" value="TreeGrafter"/>
</dbReference>
<dbReference type="GO" id="GO:0071949">
    <property type="term" value="F:FAD binding"/>
    <property type="evidence" value="ECO:0007669"/>
    <property type="project" value="InterPro"/>
</dbReference>
<dbReference type="GO" id="GO:0016899">
    <property type="term" value="F:oxidoreductase activity, acting on the CH-OH group of donors, oxygen as acceptor"/>
    <property type="evidence" value="ECO:0007669"/>
    <property type="project" value="InterPro"/>
</dbReference>
<dbReference type="EMBL" id="BMXL01000006">
    <property type="protein sequence ID" value="GHD22699.1"/>
    <property type="molecule type" value="Genomic_DNA"/>
</dbReference>
<dbReference type="PANTHER" id="PTHR43762">
    <property type="entry name" value="L-GULONOLACTONE OXIDASE"/>
    <property type="match status" value="1"/>
</dbReference>
<dbReference type="InterPro" id="IPR016166">
    <property type="entry name" value="FAD-bd_PCMH"/>
</dbReference>
<name>A0A918XAT0_9ACTN</name>
<proteinExistence type="predicted"/>
<reference evidence="2 3" key="1">
    <citation type="journal article" date="2014" name="Int. J. Syst. Evol. Microbiol.">
        <title>Complete genome sequence of Corynebacterium casei LMG S-19264T (=DSM 44701T), isolated from a smear-ripened cheese.</title>
        <authorList>
            <consortium name="US DOE Joint Genome Institute (JGI-PGF)"/>
            <person name="Walter F."/>
            <person name="Albersmeier A."/>
            <person name="Kalinowski J."/>
            <person name="Ruckert C."/>
        </authorList>
    </citation>
    <scope>NUCLEOTIDE SEQUENCE [LARGE SCALE GENOMIC DNA]</scope>
    <source>
        <strain evidence="2 3">KCTC 19473</strain>
    </source>
</reference>
<gene>
    <name evidence="2" type="ORF">GCM10007147_17300</name>
</gene>
<dbReference type="Pfam" id="PF01565">
    <property type="entry name" value="FAD_binding_4"/>
    <property type="match status" value="1"/>
</dbReference>
<dbReference type="Gene3D" id="3.30.465.10">
    <property type="match status" value="1"/>
</dbReference>
<evidence type="ECO:0000259" key="1">
    <source>
        <dbReference type="PROSITE" id="PS51387"/>
    </source>
</evidence>
<dbReference type="SUPFAM" id="SSF56176">
    <property type="entry name" value="FAD-binding/transporter-associated domain-like"/>
    <property type="match status" value="1"/>
</dbReference>
<dbReference type="InterPro" id="IPR036318">
    <property type="entry name" value="FAD-bd_PCMH-like_sf"/>
</dbReference>